<proteinExistence type="predicted"/>
<dbReference type="Proteomes" id="UP000231279">
    <property type="component" value="Unassembled WGS sequence"/>
</dbReference>
<dbReference type="AlphaFoldDB" id="A0A2G9I6T4"/>
<keyword evidence="2" id="KW-1185">Reference proteome</keyword>
<sequence length="43" mass="4714">MTTHRLYSALEILCQSHLSGASTNSCAWLRASSSSLQRSKHGH</sequence>
<protein>
    <submittedName>
        <fullName evidence="1">Uncharacterized protein</fullName>
    </submittedName>
</protein>
<evidence type="ECO:0000313" key="2">
    <source>
        <dbReference type="Proteomes" id="UP000231279"/>
    </source>
</evidence>
<organism evidence="1 2">
    <name type="scientific">Handroanthus impetiginosus</name>
    <dbReference type="NCBI Taxonomy" id="429701"/>
    <lineage>
        <taxon>Eukaryota</taxon>
        <taxon>Viridiplantae</taxon>
        <taxon>Streptophyta</taxon>
        <taxon>Embryophyta</taxon>
        <taxon>Tracheophyta</taxon>
        <taxon>Spermatophyta</taxon>
        <taxon>Magnoliopsida</taxon>
        <taxon>eudicotyledons</taxon>
        <taxon>Gunneridae</taxon>
        <taxon>Pentapetalae</taxon>
        <taxon>asterids</taxon>
        <taxon>lamiids</taxon>
        <taxon>Lamiales</taxon>
        <taxon>Bignoniaceae</taxon>
        <taxon>Crescentiina</taxon>
        <taxon>Tabebuia alliance</taxon>
        <taxon>Handroanthus</taxon>
    </lineage>
</organism>
<gene>
    <name evidence="1" type="ORF">CDL12_01781</name>
</gene>
<comment type="caution">
    <text evidence="1">The sequence shown here is derived from an EMBL/GenBank/DDBJ whole genome shotgun (WGS) entry which is preliminary data.</text>
</comment>
<name>A0A2G9I6T4_9LAMI</name>
<dbReference type="EMBL" id="NKXS01000230">
    <property type="protein sequence ID" value="PIN25473.1"/>
    <property type="molecule type" value="Genomic_DNA"/>
</dbReference>
<evidence type="ECO:0000313" key="1">
    <source>
        <dbReference type="EMBL" id="PIN25473.1"/>
    </source>
</evidence>
<accession>A0A2G9I6T4</accession>
<reference evidence="2" key="1">
    <citation type="journal article" date="2018" name="Gigascience">
        <title>Genome assembly of the Pink Ipe (Handroanthus impetiginosus, Bignoniaceae), a highly valued, ecologically keystone Neotropical timber forest tree.</title>
        <authorList>
            <person name="Silva-Junior O.B."/>
            <person name="Grattapaglia D."/>
            <person name="Novaes E."/>
            <person name="Collevatti R.G."/>
        </authorList>
    </citation>
    <scope>NUCLEOTIDE SEQUENCE [LARGE SCALE GENOMIC DNA]</scope>
    <source>
        <strain evidence="2">cv. UFG-1</strain>
    </source>
</reference>